<dbReference type="InterPro" id="IPR036291">
    <property type="entry name" value="NAD(P)-bd_dom_sf"/>
</dbReference>
<protein>
    <submittedName>
        <fullName evidence="2">NAD-dependent epimerase/dehydratase family protein</fullName>
    </submittedName>
</protein>
<dbReference type="InterPro" id="IPR001509">
    <property type="entry name" value="Epimerase_deHydtase"/>
</dbReference>
<dbReference type="EMBL" id="JBHTLY010000002">
    <property type="protein sequence ID" value="MFD1201715.1"/>
    <property type="molecule type" value="Genomic_DNA"/>
</dbReference>
<proteinExistence type="predicted"/>
<gene>
    <name evidence="2" type="ORF">ACFQ3U_07410</name>
</gene>
<dbReference type="Gene3D" id="3.40.50.720">
    <property type="entry name" value="NAD(P)-binding Rossmann-like Domain"/>
    <property type="match status" value="1"/>
</dbReference>
<sequence length="306" mass="31994">MPTHLVLGAGLIGAALTRELAARGDRVTVASRRGTPLPGATPVALHAGSPADVSRAARGTDTIFLCTNPPYPAWATEWPPVFEAAIAAARNSGASLVVMGNLYAHGRVTHPMTAADAPRPAEHKGEIRARGWADVLAAHSRGEIRAVEVRASDYFGPGAGPTAHLGHRFFDPLLAGKTAWAVGDPAQPHAWSYLPDIARTLVAAASAPSGLWGRPWLVPSHARSQRDIAAEVEAITGVAGRVRGIPTPLLRALGAFDAQLREVARCAYQFEAPFLVDTADTEAALGVTATPWGTALAETVAAYQRG</sequence>
<accession>A0ABW3TLZ8</accession>
<evidence type="ECO:0000313" key="3">
    <source>
        <dbReference type="Proteomes" id="UP001597181"/>
    </source>
</evidence>
<dbReference type="Pfam" id="PF01370">
    <property type="entry name" value="Epimerase"/>
    <property type="match status" value="1"/>
</dbReference>
<feature type="domain" description="NAD-dependent epimerase/dehydratase" evidence="1">
    <location>
        <begin position="5"/>
        <end position="208"/>
    </location>
</feature>
<dbReference type="Proteomes" id="UP001597181">
    <property type="component" value="Unassembled WGS sequence"/>
</dbReference>
<keyword evidence="3" id="KW-1185">Reference proteome</keyword>
<evidence type="ECO:0000259" key="1">
    <source>
        <dbReference type="Pfam" id="PF01370"/>
    </source>
</evidence>
<dbReference type="RefSeq" id="WP_343957698.1">
    <property type="nucleotide sequence ID" value="NZ_BAAAKZ010000002.1"/>
</dbReference>
<reference evidence="3" key="1">
    <citation type="journal article" date="2019" name="Int. J. Syst. Evol. Microbiol.">
        <title>The Global Catalogue of Microorganisms (GCM) 10K type strain sequencing project: providing services to taxonomists for standard genome sequencing and annotation.</title>
        <authorList>
            <consortium name="The Broad Institute Genomics Platform"/>
            <consortium name="The Broad Institute Genome Sequencing Center for Infectious Disease"/>
            <person name="Wu L."/>
            <person name="Ma J."/>
        </authorList>
    </citation>
    <scope>NUCLEOTIDE SEQUENCE [LARGE SCALE GENOMIC DNA]</scope>
    <source>
        <strain evidence="3">CCUG 50213</strain>
    </source>
</reference>
<comment type="caution">
    <text evidence="2">The sequence shown here is derived from an EMBL/GenBank/DDBJ whole genome shotgun (WGS) entry which is preliminary data.</text>
</comment>
<evidence type="ECO:0000313" key="2">
    <source>
        <dbReference type="EMBL" id="MFD1201715.1"/>
    </source>
</evidence>
<organism evidence="2 3">
    <name type="scientific">Leucobacter albus</name>
    <dbReference type="NCBI Taxonomy" id="272210"/>
    <lineage>
        <taxon>Bacteria</taxon>
        <taxon>Bacillati</taxon>
        <taxon>Actinomycetota</taxon>
        <taxon>Actinomycetes</taxon>
        <taxon>Micrococcales</taxon>
        <taxon>Microbacteriaceae</taxon>
        <taxon>Leucobacter</taxon>
    </lineage>
</organism>
<dbReference type="SUPFAM" id="SSF51735">
    <property type="entry name" value="NAD(P)-binding Rossmann-fold domains"/>
    <property type="match status" value="1"/>
</dbReference>
<name>A0ABW3TLZ8_9MICO</name>